<evidence type="ECO:0000256" key="10">
    <source>
        <dbReference type="ARBA" id="ARBA00023136"/>
    </source>
</evidence>
<evidence type="ECO:0000256" key="1">
    <source>
        <dbReference type="ARBA" id="ARBA00000085"/>
    </source>
</evidence>
<evidence type="ECO:0000259" key="13">
    <source>
        <dbReference type="PROSITE" id="PS50109"/>
    </source>
</evidence>
<dbReference type="Gene3D" id="3.30.565.10">
    <property type="entry name" value="Histidine kinase-like ATPase, C-terminal domain"/>
    <property type="match status" value="1"/>
</dbReference>
<comment type="subcellular location">
    <subcellularLocation>
        <location evidence="2">Cell membrane</location>
    </subcellularLocation>
</comment>
<dbReference type="SUPFAM" id="SSF47384">
    <property type="entry name" value="Homodimeric domain of signal transducing histidine kinase"/>
    <property type="match status" value="1"/>
</dbReference>
<dbReference type="PANTHER" id="PTHR45436:SF5">
    <property type="entry name" value="SENSOR HISTIDINE KINASE TRCS"/>
    <property type="match status" value="1"/>
</dbReference>
<gene>
    <name evidence="15" type="ORF">B1H19_33295</name>
</gene>
<name>A0A1V0TZP7_9ACTN</name>
<evidence type="ECO:0000256" key="4">
    <source>
        <dbReference type="ARBA" id="ARBA00022553"/>
    </source>
</evidence>
<dbReference type="InterPro" id="IPR036890">
    <property type="entry name" value="HATPase_C_sf"/>
</dbReference>
<reference evidence="15 16" key="1">
    <citation type="submission" date="2017-04" db="EMBL/GenBank/DDBJ databases">
        <title>Complete Genome Sequence of Streptomyces gilvosporeus F607, a Capable Producer of Natamycin.</title>
        <authorList>
            <person name="Zong G."/>
            <person name="Zhong C."/>
            <person name="Fu J."/>
            <person name="Qin R."/>
            <person name="Cao G."/>
        </authorList>
    </citation>
    <scope>NUCLEOTIDE SEQUENCE [LARGE SCALE GENOMIC DNA]</scope>
    <source>
        <strain evidence="15 16">F607</strain>
    </source>
</reference>
<dbReference type="PROSITE" id="PS50885">
    <property type="entry name" value="HAMP"/>
    <property type="match status" value="1"/>
</dbReference>
<dbReference type="InterPro" id="IPR003660">
    <property type="entry name" value="HAMP_dom"/>
</dbReference>
<dbReference type="InterPro" id="IPR036097">
    <property type="entry name" value="HisK_dim/P_sf"/>
</dbReference>
<sequence length="466" mass="50414">MTRLAGEDEPGRRLGGPRFLRRLPIVLRLVIAVAAAMSLVLGGAAALVYWRVESALDQQLDADLATYHHNLVRDLRAGRSPSGPDGSAYQILDTHGHVIEASALVRRERLLSADEITAADGGTTVHRDIGGLLALNPHTLRLTAQRVRLPGHRTVIAVAALRRGHRDEALRELLAQLALADGLTLLAASYVGYRTARAALDPVERYRHRAATLADAAPRVRLPVPEDRDDELTRLGHTLNQMLDRLESAAERERRFLADASHELRTPLSLLRAELDVALHRPRSADELTETLRSVDTEVQRLIDLSNALLDLEELGSTEHLTRAPVDLADLVETAVAPHLPAAEDDGRTLTVDVTPATVTIDARWLRPALSNMISNALRHGHGDIHVTAVARDGRVHLTVTDEGPGFPPDFLPRAFDRFTRAEASRTGQGSGLGLAFVAAVAASHDGTAHAENTDRGAAVGLDLSC</sequence>
<accession>A0A1V0TZP7</accession>
<protein>
    <recommendedName>
        <fullName evidence="3">histidine kinase</fullName>
        <ecNumber evidence="3">2.7.13.3</ecNumber>
    </recommendedName>
</protein>
<dbReference type="PANTHER" id="PTHR45436">
    <property type="entry name" value="SENSOR HISTIDINE KINASE YKOH"/>
    <property type="match status" value="1"/>
</dbReference>
<evidence type="ECO:0000313" key="16">
    <source>
        <dbReference type="Proteomes" id="UP000192726"/>
    </source>
</evidence>
<dbReference type="GO" id="GO:0000155">
    <property type="term" value="F:phosphorelay sensor kinase activity"/>
    <property type="evidence" value="ECO:0007669"/>
    <property type="project" value="InterPro"/>
</dbReference>
<feature type="domain" description="Histidine kinase" evidence="13">
    <location>
        <begin position="259"/>
        <end position="466"/>
    </location>
</feature>
<evidence type="ECO:0000313" key="15">
    <source>
        <dbReference type="EMBL" id="ARF58416.1"/>
    </source>
</evidence>
<dbReference type="EMBL" id="CP020569">
    <property type="protein sequence ID" value="ARF58416.1"/>
    <property type="molecule type" value="Genomic_DNA"/>
</dbReference>
<dbReference type="OrthoDB" id="9786919at2"/>
<feature type="coiled-coil region" evidence="11">
    <location>
        <begin position="243"/>
        <end position="305"/>
    </location>
</feature>
<evidence type="ECO:0000256" key="5">
    <source>
        <dbReference type="ARBA" id="ARBA00022679"/>
    </source>
</evidence>
<keyword evidence="5" id="KW-0808">Transferase</keyword>
<evidence type="ECO:0000256" key="9">
    <source>
        <dbReference type="ARBA" id="ARBA00023012"/>
    </source>
</evidence>
<keyword evidence="11" id="KW-0175">Coiled coil</keyword>
<dbReference type="CDD" id="cd00082">
    <property type="entry name" value="HisKA"/>
    <property type="match status" value="1"/>
</dbReference>
<evidence type="ECO:0000256" key="11">
    <source>
        <dbReference type="SAM" id="Coils"/>
    </source>
</evidence>
<keyword evidence="4" id="KW-0597">Phosphoprotein</keyword>
<keyword evidence="8 12" id="KW-1133">Transmembrane helix</keyword>
<evidence type="ECO:0000256" key="12">
    <source>
        <dbReference type="SAM" id="Phobius"/>
    </source>
</evidence>
<dbReference type="RefSeq" id="WP_083108612.1">
    <property type="nucleotide sequence ID" value="NZ_CP020569.1"/>
</dbReference>
<dbReference type="SUPFAM" id="SSF55874">
    <property type="entry name" value="ATPase domain of HSP90 chaperone/DNA topoisomerase II/histidine kinase"/>
    <property type="match status" value="1"/>
</dbReference>
<evidence type="ECO:0000256" key="6">
    <source>
        <dbReference type="ARBA" id="ARBA00022692"/>
    </source>
</evidence>
<keyword evidence="16" id="KW-1185">Reference proteome</keyword>
<dbReference type="PROSITE" id="PS50109">
    <property type="entry name" value="HIS_KIN"/>
    <property type="match status" value="1"/>
</dbReference>
<dbReference type="KEGG" id="sgv:B1H19_33295"/>
<dbReference type="Pfam" id="PF02518">
    <property type="entry name" value="HATPase_c"/>
    <property type="match status" value="1"/>
</dbReference>
<keyword evidence="10 12" id="KW-0472">Membrane</keyword>
<evidence type="ECO:0000256" key="3">
    <source>
        <dbReference type="ARBA" id="ARBA00012438"/>
    </source>
</evidence>
<keyword evidence="9" id="KW-0902">Two-component regulatory system</keyword>
<dbReference type="STRING" id="553510.B1H19_33295"/>
<dbReference type="InterPro" id="IPR003661">
    <property type="entry name" value="HisK_dim/P_dom"/>
</dbReference>
<dbReference type="InterPro" id="IPR005467">
    <property type="entry name" value="His_kinase_dom"/>
</dbReference>
<comment type="catalytic activity">
    <reaction evidence="1">
        <text>ATP + protein L-histidine = ADP + protein N-phospho-L-histidine.</text>
        <dbReference type="EC" id="2.7.13.3"/>
    </reaction>
</comment>
<keyword evidence="6 12" id="KW-0812">Transmembrane</keyword>
<dbReference type="Pfam" id="PF00512">
    <property type="entry name" value="HisKA"/>
    <property type="match status" value="1"/>
</dbReference>
<dbReference type="CDD" id="cd00075">
    <property type="entry name" value="HATPase"/>
    <property type="match status" value="1"/>
</dbReference>
<dbReference type="SMART" id="SM00304">
    <property type="entry name" value="HAMP"/>
    <property type="match status" value="1"/>
</dbReference>
<dbReference type="InterPro" id="IPR003594">
    <property type="entry name" value="HATPase_dom"/>
</dbReference>
<dbReference type="Proteomes" id="UP000192726">
    <property type="component" value="Chromosome"/>
</dbReference>
<evidence type="ECO:0000256" key="8">
    <source>
        <dbReference type="ARBA" id="ARBA00022989"/>
    </source>
</evidence>
<dbReference type="SMART" id="SM00388">
    <property type="entry name" value="HisKA"/>
    <property type="match status" value="1"/>
</dbReference>
<proteinExistence type="predicted"/>
<dbReference type="CDD" id="cd06225">
    <property type="entry name" value="HAMP"/>
    <property type="match status" value="1"/>
</dbReference>
<organism evidence="15 16">
    <name type="scientific">Streptomyces gilvosporeus</name>
    <dbReference type="NCBI Taxonomy" id="553510"/>
    <lineage>
        <taxon>Bacteria</taxon>
        <taxon>Bacillati</taxon>
        <taxon>Actinomycetota</taxon>
        <taxon>Actinomycetes</taxon>
        <taxon>Kitasatosporales</taxon>
        <taxon>Streptomycetaceae</taxon>
        <taxon>Streptomyces</taxon>
    </lineage>
</organism>
<dbReference type="AlphaFoldDB" id="A0A1V0TZP7"/>
<evidence type="ECO:0000256" key="7">
    <source>
        <dbReference type="ARBA" id="ARBA00022777"/>
    </source>
</evidence>
<feature type="domain" description="HAMP" evidence="14">
    <location>
        <begin position="197"/>
        <end position="251"/>
    </location>
</feature>
<evidence type="ECO:0000259" key="14">
    <source>
        <dbReference type="PROSITE" id="PS50885"/>
    </source>
</evidence>
<dbReference type="GO" id="GO:0005886">
    <property type="term" value="C:plasma membrane"/>
    <property type="evidence" value="ECO:0007669"/>
    <property type="project" value="UniProtKB-SubCell"/>
</dbReference>
<dbReference type="Pfam" id="PF00672">
    <property type="entry name" value="HAMP"/>
    <property type="match status" value="1"/>
</dbReference>
<dbReference type="SMART" id="SM00387">
    <property type="entry name" value="HATPase_c"/>
    <property type="match status" value="1"/>
</dbReference>
<feature type="transmembrane region" description="Helical" evidence="12">
    <location>
        <begin position="25"/>
        <end position="50"/>
    </location>
</feature>
<dbReference type="InterPro" id="IPR004358">
    <property type="entry name" value="Sig_transdc_His_kin-like_C"/>
</dbReference>
<evidence type="ECO:0000256" key="2">
    <source>
        <dbReference type="ARBA" id="ARBA00004236"/>
    </source>
</evidence>
<dbReference type="PRINTS" id="PR00344">
    <property type="entry name" value="BCTRLSENSOR"/>
</dbReference>
<keyword evidence="7" id="KW-0418">Kinase</keyword>
<dbReference type="Gene3D" id="1.10.287.130">
    <property type="match status" value="1"/>
</dbReference>
<dbReference type="InterPro" id="IPR050428">
    <property type="entry name" value="TCS_sensor_his_kinase"/>
</dbReference>
<dbReference type="EC" id="2.7.13.3" evidence="3"/>